<evidence type="ECO:0000256" key="10">
    <source>
        <dbReference type="SAM" id="MobiDB-lite"/>
    </source>
</evidence>
<name>A0ABW4AZJ9_9GAMM</name>
<keyword evidence="3" id="KW-1003">Cell membrane</keyword>
<organism evidence="12 13">
    <name type="scientific">Rhodanobacter aciditrophus</name>
    <dbReference type="NCBI Taxonomy" id="1623218"/>
    <lineage>
        <taxon>Bacteria</taxon>
        <taxon>Pseudomonadati</taxon>
        <taxon>Pseudomonadota</taxon>
        <taxon>Gammaproteobacteria</taxon>
        <taxon>Lysobacterales</taxon>
        <taxon>Rhodanobacteraceae</taxon>
        <taxon>Rhodanobacter</taxon>
    </lineage>
</organism>
<evidence type="ECO:0000256" key="4">
    <source>
        <dbReference type="ARBA" id="ARBA00022519"/>
    </source>
</evidence>
<evidence type="ECO:0000256" key="8">
    <source>
        <dbReference type="ARBA" id="ARBA00038436"/>
    </source>
</evidence>
<evidence type="ECO:0000256" key="7">
    <source>
        <dbReference type="ARBA" id="ARBA00023136"/>
    </source>
</evidence>
<keyword evidence="4 9" id="KW-0997">Cell inner membrane</keyword>
<comment type="subcellular location">
    <subcellularLocation>
        <location evidence="1 9">Cell inner membrane</location>
        <topology evidence="1 9">Multi-pass membrane protein</topology>
    </subcellularLocation>
</comment>
<evidence type="ECO:0000313" key="12">
    <source>
        <dbReference type="EMBL" id="MFD1382605.1"/>
    </source>
</evidence>
<sequence>MMGDQALAICNWLARWAARVAGITVLLAALLVSGDVIVRKLFGLTMGGSDELSGYALAIAVSWGSSSVLLNRSHIRIDVLYQYFPCAIQAVFNIISLVALASFVGLLVRYSWEVVFASWDMNSLSNTPLQTPLWLPQGLWFVGFCLFLITLIALLWNSLFALVKGDVDRVQQLLAPKSGLDEAQEEASFAKSQSTHREDV</sequence>
<dbReference type="InterPro" id="IPR007387">
    <property type="entry name" value="TRAP_DctQ"/>
</dbReference>
<evidence type="ECO:0000256" key="6">
    <source>
        <dbReference type="ARBA" id="ARBA00022989"/>
    </source>
</evidence>
<feature type="transmembrane region" description="Helical" evidence="9">
    <location>
        <begin position="90"/>
        <end position="112"/>
    </location>
</feature>
<comment type="function">
    <text evidence="9">Part of the tripartite ATP-independent periplasmic (TRAP) transport system.</text>
</comment>
<evidence type="ECO:0000256" key="5">
    <source>
        <dbReference type="ARBA" id="ARBA00022692"/>
    </source>
</evidence>
<evidence type="ECO:0000313" key="13">
    <source>
        <dbReference type="Proteomes" id="UP001597059"/>
    </source>
</evidence>
<evidence type="ECO:0000256" key="9">
    <source>
        <dbReference type="RuleBase" id="RU369079"/>
    </source>
</evidence>
<proteinExistence type="inferred from homology"/>
<evidence type="ECO:0000259" key="11">
    <source>
        <dbReference type="Pfam" id="PF04290"/>
    </source>
</evidence>
<accession>A0ABW4AZJ9</accession>
<keyword evidence="13" id="KW-1185">Reference proteome</keyword>
<comment type="subunit">
    <text evidence="9">The complex comprises the extracytoplasmic solute receptor protein and the two transmembrane proteins.</text>
</comment>
<feature type="transmembrane region" description="Helical" evidence="9">
    <location>
        <begin position="12"/>
        <end position="32"/>
    </location>
</feature>
<keyword evidence="7 9" id="KW-0472">Membrane</keyword>
<evidence type="ECO:0000256" key="3">
    <source>
        <dbReference type="ARBA" id="ARBA00022475"/>
    </source>
</evidence>
<protein>
    <recommendedName>
        <fullName evidence="9">TRAP transporter small permease protein</fullName>
    </recommendedName>
</protein>
<dbReference type="PANTHER" id="PTHR35011">
    <property type="entry name" value="2,3-DIKETO-L-GULONATE TRAP TRANSPORTER SMALL PERMEASE PROTEIN YIAM"/>
    <property type="match status" value="1"/>
</dbReference>
<comment type="similarity">
    <text evidence="8 9">Belongs to the TRAP transporter small permease family.</text>
</comment>
<dbReference type="Pfam" id="PF04290">
    <property type="entry name" value="DctQ"/>
    <property type="match status" value="1"/>
</dbReference>
<keyword evidence="5 9" id="KW-0812">Transmembrane</keyword>
<dbReference type="Proteomes" id="UP001597059">
    <property type="component" value="Unassembled WGS sequence"/>
</dbReference>
<evidence type="ECO:0000256" key="2">
    <source>
        <dbReference type="ARBA" id="ARBA00022448"/>
    </source>
</evidence>
<feature type="transmembrane region" description="Helical" evidence="9">
    <location>
        <begin position="139"/>
        <end position="163"/>
    </location>
</feature>
<reference evidence="13" key="1">
    <citation type="journal article" date="2019" name="Int. J. Syst. Evol. Microbiol.">
        <title>The Global Catalogue of Microorganisms (GCM) 10K type strain sequencing project: providing services to taxonomists for standard genome sequencing and annotation.</title>
        <authorList>
            <consortium name="The Broad Institute Genomics Platform"/>
            <consortium name="The Broad Institute Genome Sequencing Center for Infectious Disease"/>
            <person name="Wu L."/>
            <person name="Ma J."/>
        </authorList>
    </citation>
    <scope>NUCLEOTIDE SEQUENCE [LARGE SCALE GENOMIC DNA]</scope>
    <source>
        <strain evidence="13">JCM 30774</strain>
    </source>
</reference>
<keyword evidence="2 9" id="KW-0813">Transport</keyword>
<dbReference type="RefSeq" id="WP_377365751.1">
    <property type="nucleotide sequence ID" value="NZ_JBHTMN010000005.1"/>
</dbReference>
<feature type="domain" description="Tripartite ATP-independent periplasmic transporters DctQ component" evidence="11">
    <location>
        <begin position="29"/>
        <end position="159"/>
    </location>
</feature>
<feature type="transmembrane region" description="Helical" evidence="9">
    <location>
        <begin position="52"/>
        <end position="70"/>
    </location>
</feature>
<gene>
    <name evidence="12" type="ORF">ACFQ45_04465</name>
</gene>
<dbReference type="InterPro" id="IPR055348">
    <property type="entry name" value="DctQ"/>
</dbReference>
<comment type="caution">
    <text evidence="12">The sequence shown here is derived from an EMBL/GenBank/DDBJ whole genome shotgun (WGS) entry which is preliminary data.</text>
</comment>
<keyword evidence="6 9" id="KW-1133">Transmembrane helix</keyword>
<feature type="region of interest" description="Disordered" evidence="10">
    <location>
        <begin position="179"/>
        <end position="200"/>
    </location>
</feature>
<dbReference type="EMBL" id="JBHTMN010000005">
    <property type="protein sequence ID" value="MFD1382605.1"/>
    <property type="molecule type" value="Genomic_DNA"/>
</dbReference>
<evidence type="ECO:0000256" key="1">
    <source>
        <dbReference type="ARBA" id="ARBA00004429"/>
    </source>
</evidence>